<keyword evidence="2 8" id="KW-0808">Transferase</keyword>
<organism evidence="11 12">
    <name type="scientific">Chitinimonas lacunae</name>
    <dbReference type="NCBI Taxonomy" id="1963018"/>
    <lineage>
        <taxon>Bacteria</taxon>
        <taxon>Pseudomonadati</taxon>
        <taxon>Pseudomonadota</taxon>
        <taxon>Betaproteobacteria</taxon>
        <taxon>Neisseriales</taxon>
        <taxon>Chitinibacteraceae</taxon>
        <taxon>Chitinimonas</taxon>
    </lineage>
</organism>
<evidence type="ECO:0000256" key="8">
    <source>
        <dbReference type="HAMAP-Rule" id="MF_00301"/>
    </source>
</evidence>
<evidence type="ECO:0000313" key="12">
    <source>
        <dbReference type="Proteomes" id="UP001595791"/>
    </source>
</evidence>
<evidence type="ECO:0000256" key="3">
    <source>
        <dbReference type="ARBA" id="ARBA00022697"/>
    </source>
</evidence>
<dbReference type="HAMAP" id="MF_00301">
    <property type="entry name" value="Homoser_kinase_2"/>
    <property type="match status" value="1"/>
</dbReference>
<dbReference type="InterPro" id="IPR050249">
    <property type="entry name" value="Pseudomonas-type_ThrB"/>
</dbReference>
<dbReference type="EMBL" id="JBHSBU010000001">
    <property type="protein sequence ID" value="MFC4159830.1"/>
    <property type="molecule type" value="Genomic_DNA"/>
</dbReference>
<accession>A0ABV8MRH3</accession>
<comment type="similarity">
    <text evidence="7 8">Belongs to the pseudomonas-type ThrB family.</text>
</comment>
<protein>
    <recommendedName>
        <fullName evidence="8 9">Homoserine kinase</fullName>
        <shortName evidence="8">HK</shortName>
        <shortName evidence="8">HSK</shortName>
        <ecNumber evidence="8 9">2.7.1.39</ecNumber>
    </recommendedName>
</protein>
<dbReference type="RefSeq" id="WP_378164008.1">
    <property type="nucleotide sequence ID" value="NZ_JBHSBU010000001.1"/>
</dbReference>
<comment type="pathway">
    <text evidence="8">Amino-acid biosynthesis; L-threonine biosynthesis; L-threonine from L-aspartate: step 4/5.</text>
</comment>
<evidence type="ECO:0000256" key="5">
    <source>
        <dbReference type="ARBA" id="ARBA00022777"/>
    </source>
</evidence>
<dbReference type="InterPro" id="IPR002575">
    <property type="entry name" value="Aminoglycoside_PTrfase"/>
</dbReference>
<comment type="caution">
    <text evidence="11">The sequence shown here is derived from an EMBL/GenBank/DDBJ whole genome shotgun (WGS) entry which is preliminary data.</text>
</comment>
<evidence type="ECO:0000256" key="2">
    <source>
        <dbReference type="ARBA" id="ARBA00022679"/>
    </source>
</evidence>
<evidence type="ECO:0000256" key="4">
    <source>
        <dbReference type="ARBA" id="ARBA00022741"/>
    </source>
</evidence>
<dbReference type="SUPFAM" id="SSF56112">
    <property type="entry name" value="Protein kinase-like (PK-like)"/>
    <property type="match status" value="1"/>
</dbReference>
<dbReference type="EC" id="2.7.1.39" evidence="8 9"/>
<evidence type="ECO:0000256" key="1">
    <source>
        <dbReference type="ARBA" id="ARBA00022605"/>
    </source>
</evidence>
<dbReference type="GO" id="GO:0004413">
    <property type="term" value="F:homoserine kinase activity"/>
    <property type="evidence" value="ECO:0007669"/>
    <property type="project" value="UniProtKB-EC"/>
</dbReference>
<dbReference type="NCBIfam" id="TIGR00938">
    <property type="entry name" value="thrB_alt"/>
    <property type="match status" value="1"/>
</dbReference>
<dbReference type="PANTHER" id="PTHR21064:SF6">
    <property type="entry name" value="AMINOGLYCOSIDE PHOSPHOTRANSFERASE DOMAIN-CONTAINING PROTEIN"/>
    <property type="match status" value="1"/>
</dbReference>
<proteinExistence type="inferred from homology"/>
<keyword evidence="4 8" id="KW-0547">Nucleotide-binding</keyword>
<dbReference type="InterPro" id="IPR005280">
    <property type="entry name" value="Homoserine_kinase_II"/>
</dbReference>
<keyword evidence="6 8" id="KW-0067">ATP-binding</keyword>
<dbReference type="Gene3D" id="3.30.200.20">
    <property type="entry name" value="Phosphorylase Kinase, domain 1"/>
    <property type="match status" value="1"/>
</dbReference>
<dbReference type="NCBIfam" id="NF003558">
    <property type="entry name" value="PRK05231.1"/>
    <property type="match status" value="1"/>
</dbReference>
<dbReference type="PANTHER" id="PTHR21064">
    <property type="entry name" value="AMINOGLYCOSIDE PHOSPHOTRANSFERASE DOMAIN-CONTAINING PROTEIN-RELATED"/>
    <property type="match status" value="1"/>
</dbReference>
<dbReference type="CDD" id="cd05153">
    <property type="entry name" value="HomoserineK_II"/>
    <property type="match status" value="1"/>
</dbReference>
<feature type="domain" description="Aminoglycoside phosphotransferase" evidence="10">
    <location>
        <begin position="27"/>
        <end position="255"/>
    </location>
</feature>
<gene>
    <name evidence="8" type="primary">thrB</name>
    <name evidence="11" type="ORF">ACFOW7_10780</name>
</gene>
<evidence type="ECO:0000259" key="10">
    <source>
        <dbReference type="Pfam" id="PF01636"/>
    </source>
</evidence>
<dbReference type="Proteomes" id="UP001595791">
    <property type="component" value="Unassembled WGS sequence"/>
</dbReference>
<keyword evidence="1 8" id="KW-0028">Amino-acid biosynthesis</keyword>
<keyword evidence="3 8" id="KW-0791">Threonine biosynthesis</keyword>
<dbReference type="Pfam" id="PF01636">
    <property type="entry name" value="APH"/>
    <property type="match status" value="1"/>
</dbReference>
<sequence length="318" mass="36039">MSVFTVVTPQQLAVWLKGYAIGQLVRLEGIAEGVTNTNYAVVTDQGRYVLTLFETLSAQELPFYVNLMAHLAHHGIACAAPIANQRDEYIDQLNGRPTVLATWLDGDVAEQPSERQCHAVGVMLAQMHRAGETYAGHMPNPRGPAWWNRVAPQLYPYLAAEPETLSLLRAEVQLQARHRFAHLPTGVIHADLFRDNVLMHGERIGGFIDFYYACNDILLYDLAITVNDWCAIDGGDIDPERARALCAGYQSARPLGEDERHAWWLMLRAAALRFWVSRLYDWHKPSPGELTYRKDPAYFQHILQRHALRGEHTEWLDA</sequence>
<comment type="catalytic activity">
    <reaction evidence="8">
        <text>L-homoserine + ATP = O-phospho-L-homoserine + ADP + H(+)</text>
        <dbReference type="Rhea" id="RHEA:13985"/>
        <dbReference type="ChEBI" id="CHEBI:15378"/>
        <dbReference type="ChEBI" id="CHEBI:30616"/>
        <dbReference type="ChEBI" id="CHEBI:57476"/>
        <dbReference type="ChEBI" id="CHEBI:57590"/>
        <dbReference type="ChEBI" id="CHEBI:456216"/>
        <dbReference type="EC" id="2.7.1.39"/>
    </reaction>
</comment>
<keyword evidence="12" id="KW-1185">Reference proteome</keyword>
<name>A0ABV8MRH3_9NEIS</name>
<dbReference type="InterPro" id="IPR011009">
    <property type="entry name" value="Kinase-like_dom_sf"/>
</dbReference>
<dbReference type="Gene3D" id="3.90.1200.10">
    <property type="match status" value="1"/>
</dbReference>
<evidence type="ECO:0000256" key="9">
    <source>
        <dbReference type="NCBIfam" id="TIGR00938"/>
    </source>
</evidence>
<evidence type="ECO:0000256" key="6">
    <source>
        <dbReference type="ARBA" id="ARBA00022840"/>
    </source>
</evidence>
<evidence type="ECO:0000313" key="11">
    <source>
        <dbReference type="EMBL" id="MFC4159830.1"/>
    </source>
</evidence>
<evidence type="ECO:0000256" key="7">
    <source>
        <dbReference type="ARBA" id="ARBA00038240"/>
    </source>
</evidence>
<keyword evidence="5 8" id="KW-0418">Kinase</keyword>
<reference evidence="12" key="1">
    <citation type="journal article" date="2019" name="Int. J. Syst. Evol. Microbiol.">
        <title>The Global Catalogue of Microorganisms (GCM) 10K type strain sequencing project: providing services to taxonomists for standard genome sequencing and annotation.</title>
        <authorList>
            <consortium name="The Broad Institute Genomics Platform"/>
            <consortium name="The Broad Institute Genome Sequencing Center for Infectious Disease"/>
            <person name="Wu L."/>
            <person name="Ma J."/>
        </authorList>
    </citation>
    <scope>NUCLEOTIDE SEQUENCE [LARGE SCALE GENOMIC DNA]</scope>
    <source>
        <strain evidence="12">LMG 29894</strain>
    </source>
</reference>